<dbReference type="InterPro" id="IPR004263">
    <property type="entry name" value="Exostosin"/>
</dbReference>
<proteinExistence type="inferred from homology"/>
<protein>
    <submittedName>
        <fullName evidence="5">Probable glucuronosyltransferase Os01g0926400 (OsGT47D)</fullName>
    </submittedName>
</protein>
<sequence>MRPVPLGLSLAGFASAGPAAPSSNHPAFDPGERKVNKEHIGDGLTLADDPEFAKKPDSATALLDPGCEEAAGWAEYRLELMALASIDWQDAAALAFDWMNARDMMKTKIMDEEAKHCLPGVITSIYMLARWSLEVDGSWESAVYLARTLSGYASSMHPEKFDQITSSGQRWPITVGDLDAMRWTLARQSANRTTSSWKNRAGESYVGNAFGLMGTDEIEPGIALRESMKVYVYDVEEYPELTVLARGAAFCRENQWGFEVSLHEFFLACPCRTDDPAKADFFFVPHYTACHLNVESFTEEESERLFISLLQKLPHFQRSQGRDHVFTWGGGFGVDGPFRSWRRYIEDSIFLMTETELWNPYHDITTPSFTPWKDILIPGRISLSEVRWSLSVRDAPRPYLADFVGWNRPLHSAQGGLAASSPRDELLRMANEPDLHIRQDVPYMEAARGALSSKFCFVPRGKSAWSSRYFRVLFADCLPVLLNDFYEPPYGEIFDSSGFVVRWPMQHVGPKLLEVLRAIPQKAYEGMKEKARSNRCWYVWIPSVMDHDHVDIQKGKLDEVCPSWKSQNAFLALMRLLRGRLRASHWPSLGKAFHVPNEAGEAEAIGPEVWAT</sequence>
<organism evidence="3">
    <name type="scientific">Cladocopium goreaui</name>
    <dbReference type="NCBI Taxonomy" id="2562237"/>
    <lineage>
        <taxon>Eukaryota</taxon>
        <taxon>Sar</taxon>
        <taxon>Alveolata</taxon>
        <taxon>Dinophyceae</taxon>
        <taxon>Suessiales</taxon>
        <taxon>Symbiodiniaceae</taxon>
        <taxon>Cladocopium</taxon>
    </lineage>
</organism>
<accession>A0A9P1DPX2</accession>
<keyword evidence="6" id="KW-1185">Reference proteome</keyword>
<dbReference type="EMBL" id="CAMXCT030006190">
    <property type="protein sequence ID" value="CAL4801433.1"/>
    <property type="molecule type" value="Genomic_DNA"/>
</dbReference>
<dbReference type="PANTHER" id="PTHR11062">
    <property type="entry name" value="EXOSTOSIN HEPARAN SULFATE GLYCOSYLTRANSFERASE -RELATED"/>
    <property type="match status" value="1"/>
</dbReference>
<reference evidence="4" key="2">
    <citation type="submission" date="2024-04" db="EMBL/GenBank/DDBJ databases">
        <authorList>
            <person name="Chen Y."/>
            <person name="Shah S."/>
            <person name="Dougan E. K."/>
            <person name="Thang M."/>
            <person name="Chan C."/>
        </authorList>
    </citation>
    <scope>NUCLEOTIDE SEQUENCE [LARGE SCALE GENOMIC DNA]</scope>
</reference>
<evidence type="ECO:0000256" key="1">
    <source>
        <dbReference type="ARBA" id="ARBA00010271"/>
    </source>
</evidence>
<dbReference type="Pfam" id="PF03016">
    <property type="entry name" value="Exostosin_GT47"/>
    <property type="match status" value="1"/>
</dbReference>
<dbReference type="InterPro" id="IPR040911">
    <property type="entry name" value="Exostosin_GT47"/>
</dbReference>
<evidence type="ECO:0000313" key="5">
    <source>
        <dbReference type="EMBL" id="CAL4801433.1"/>
    </source>
</evidence>
<evidence type="ECO:0000313" key="4">
    <source>
        <dbReference type="EMBL" id="CAL1167496.1"/>
    </source>
</evidence>
<dbReference type="OrthoDB" id="1924787at2759"/>
<comment type="similarity">
    <text evidence="1">Belongs to the glycosyltransferase 47 family.</text>
</comment>
<dbReference type="AlphaFoldDB" id="A0A9P1DPX2"/>
<name>A0A9P1DPX2_9DINO</name>
<evidence type="ECO:0000313" key="6">
    <source>
        <dbReference type="Proteomes" id="UP001152797"/>
    </source>
</evidence>
<reference evidence="3" key="1">
    <citation type="submission" date="2022-10" db="EMBL/GenBank/DDBJ databases">
        <authorList>
            <person name="Chen Y."/>
            <person name="Dougan E. K."/>
            <person name="Chan C."/>
            <person name="Rhodes N."/>
            <person name="Thang M."/>
        </authorList>
    </citation>
    <scope>NUCLEOTIDE SEQUENCE</scope>
</reference>
<gene>
    <name evidence="3" type="ORF">C1SCF055_LOCUS39045</name>
</gene>
<dbReference type="EMBL" id="CAMXCT020006190">
    <property type="protein sequence ID" value="CAL1167496.1"/>
    <property type="molecule type" value="Genomic_DNA"/>
</dbReference>
<dbReference type="EMBL" id="CAMXCT010006190">
    <property type="protein sequence ID" value="CAI4014121.1"/>
    <property type="molecule type" value="Genomic_DNA"/>
</dbReference>
<dbReference type="Proteomes" id="UP001152797">
    <property type="component" value="Unassembled WGS sequence"/>
</dbReference>
<evidence type="ECO:0000259" key="2">
    <source>
        <dbReference type="Pfam" id="PF03016"/>
    </source>
</evidence>
<comment type="caution">
    <text evidence="3">The sequence shown here is derived from an EMBL/GenBank/DDBJ whole genome shotgun (WGS) entry which is preliminary data.</text>
</comment>
<dbReference type="GO" id="GO:0016757">
    <property type="term" value="F:glycosyltransferase activity"/>
    <property type="evidence" value="ECO:0007669"/>
    <property type="project" value="InterPro"/>
</dbReference>
<evidence type="ECO:0000313" key="3">
    <source>
        <dbReference type="EMBL" id="CAI4014121.1"/>
    </source>
</evidence>
<dbReference type="PANTHER" id="PTHR11062:SF281">
    <property type="entry name" value="EXOSTOSIN-LIKE 2"/>
    <property type="match status" value="1"/>
</dbReference>
<feature type="domain" description="Exostosin GT47" evidence="2">
    <location>
        <begin position="226"/>
        <end position="517"/>
    </location>
</feature>